<dbReference type="InterPro" id="IPR001075">
    <property type="entry name" value="NIF_FeS_clus_asmbl_NifU_C"/>
</dbReference>
<dbReference type="FunFam" id="3.30.1370.70:FF:000001">
    <property type="entry name" value="NifU-like protein 4, mitochondrial"/>
    <property type="match status" value="1"/>
</dbReference>
<feature type="region of interest" description="Disordered" evidence="2">
    <location>
        <begin position="532"/>
        <end position="551"/>
    </location>
</feature>
<feature type="region of interest" description="Disordered" evidence="2">
    <location>
        <begin position="82"/>
        <end position="101"/>
    </location>
</feature>
<dbReference type="SUPFAM" id="SSF117916">
    <property type="entry name" value="Fe-S cluster assembly (FSCA) domain-like"/>
    <property type="match status" value="1"/>
</dbReference>
<dbReference type="Pfam" id="PF08712">
    <property type="entry name" value="Nfu_N"/>
    <property type="match status" value="1"/>
</dbReference>
<comment type="similarity">
    <text evidence="1">Belongs to the NifU family.</text>
</comment>
<feature type="domain" description="Scaffold protein Nfu/NifU N-terminal" evidence="4">
    <location>
        <begin position="721"/>
        <end position="815"/>
    </location>
</feature>
<dbReference type="EMBL" id="CP138591">
    <property type="protein sequence ID" value="WPH04158.1"/>
    <property type="molecule type" value="Genomic_DNA"/>
</dbReference>
<dbReference type="GO" id="GO:0005506">
    <property type="term" value="F:iron ion binding"/>
    <property type="evidence" value="ECO:0007669"/>
    <property type="project" value="InterPro"/>
</dbReference>
<evidence type="ECO:0000256" key="2">
    <source>
        <dbReference type="SAM" id="MobiDB-lite"/>
    </source>
</evidence>
<dbReference type="SMART" id="SM00932">
    <property type="entry name" value="Nfu_N"/>
    <property type="match status" value="1"/>
</dbReference>
<evidence type="ECO:0000313" key="5">
    <source>
        <dbReference type="EMBL" id="WPH04158.1"/>
    </source>
</evidence>
<accession>A0AAQ3MB62</accession>
<dbReference type="PANTHER" id="PTHR42055:SF1">
    <property type="entry name" value="YALI0E03476P"/>
    <property type="match status" value="1"/>
</dbReference>
<name>A0AAQ3MB62_9PEZI</name>
<dbReference type="Gene3D" id="3.30.300.130">
    <property type="entry name" value="Fe-S cluster assembly (FSCA)"/>
    <property type="match status" value="1"/>
</dbReference>
<dbReference type="InterPro" id="IPR034904">
    <property type="entry name" value="FSCA_dom_sf"/>
</dbReference>
<gene>
    <name evidence="5" type="ORF">R9X50_00704400</name>
</gene>
<dbReference type="GO" id="GO:0051536">
    <property type="term" value="F:iron-sulfur cluster binding"/>
    <property type="evidence" value="ECO:0007669"/>
    <property type="project" value="InterPro"/>
</dbReference>
<dbReference type="FunFam" id="3.30.300.130:FF:000001">
    <property type="entry name" value="NFU1 iron-sulfur cluster scaffold"/>
    <property type="match status" value="1"/>
</dbReference>
<dbReference type="PANTHER" id="PTHR42055">
    <property type="entry name" value="YALI0E03476P"/>
    <property type="match status" value="1"/>
</dbReference>
<protein>
    <recommendedName>
        <fullName evidence="4">Scaffold protein Nfu/NifU N-terminal domain-containing protein</fullName>
    </recommendedName>
</protein>
<keyword evidence="3" id="KW-0472">Membrane</keyword>
<dbReference type="GO" id="GO:0016226">
    <property type="term" value="P:iron-sulfur cluster assembly"/>
    <property type="evidence" value="ECO:0007669"/>
    <property type="project" value="InterPro"/>
</dbReference>
<reference evidence="5 6" key="1">
    <citation type="submission" date="2023-11" db="EMBL/GenBank/DDBJ databases">
        <title>An acidophilic fungus is an integral part of prey digestion in a carnivorous sundew plant.</title>
        <authorList>
            <person name="Tsai I.J."/>
        </authorList>
    </citation>
    <scope>NUCLEOTIDE SEQUENCE [LARGE SCALE GENOMIC DNA]</scope>
    <source>
        <strain evidence="5">169a</strain>
    </source>
</reference>
<keyword evidence="3" id="KW-1133">Transmembrane helix</keyword>
<evidence type="ECO:0000259" key="4">
    <source>
        <dbReference type="SMART" id="SM00932"/>
    </source>
</evidence>
<feature type="transmembrane region" description="Helical" evidence="3">
    <location>
        <begin position="15"/>
        <end position="34"/>
    </location>
</feature>
<dbReference type="InterPro" id="IPR036498">
    <property type="entry name" value="Nfu/NifU_N_sf"/>
</dbReference>
<sequence>MPTRINPCSYLPRRLQIVATLTAFVVFCIVFLGISNTEDIDRHLEGLPYGPQLQSGAHIVADGAHHVGEQLHNLPHNLPLVGNSFGHPAHSPPEQSNSSSGEARWYSDWKWLNPFSGTTTDDDRTVLPPLLKRPAIYTYFDPSNRRSDDKSKEAEQELLQLWRRAWWAQGFKPLVLGPGEAQNHPQYKIVQMMKLKPDLELDVMRWLAWANMGKGIMCNWLAVPMAEHEDPTLSFLRRAEFPKLTRYSELGNGLFAGEKRHVEDFIKNALGLKGLNESTNVIDALPAWDFDVQDKNTGIAFYSSAIIKERYTAIHEKVDKPETRAEGLQELPRLINTHLHSTWQETFSKGIAVLKPHAKSTTKLVSPAMELAQNISKCPISPIPSSCPPNRQKCKPCVSSKPMEIKTPQGCPNITDMVHDLEIFTIGTVPHPYTMTSLLHGKGAPPDYAKFIRRETKRDSWISAATKGLLADGYPATSRLVFLKNAIASELGAARSVWLLGERPPDGDSQRDLEDIEFTLGFKLSKANEVLSSGKSKNPVPGPDEPHPDLVSGTATASELQNEETLIEQAKAVLRQSEEGGMKKARADRSIVEAWNLADTEIWKFVRAWNARKRIERRGWEEDEERFLGKDSTHPRPTHITMANRTASHALTKALTRPNTTSRACRSQQITRPTTRSLSNTARLARLTPSHTRLRPGLYTFGQSALAPATLGARFRRSIFIQTEPTPNEDALKFRPNHTILPDDFPSSFLEYLSPRSTLAPPHPSPLAAQLLNVEGVSSVFYGKDYITVTKDSATPWAHVKPEVFSMITEAVTSGQPIVTTVENKAGEEDGQGSSVSFTATYDPEDEEVVGMIQELLETRIRPAIQEDGGDIEFRGFHDGKVLLKLRGACRTCDSSTVTLKNGIESMLMHYIEEVKSVEQVLDQEEEIAIQEFAKFEEKLRAQKGAVPPSTVGKGSLDTVE</sequence>
<dbReference type="InterPro" id="IPR014824">
    <property type="entry name" value="Nfu/NifU_N"/>
</dbReference>
<proteinExistence type="inferred from homology"/>
<dbReference type="Pfam" id="PF01106">
    <property type="entry name" value="NifU"/>
    <property type="match status" value="1"/>
</dbReference>
<evidence type="ECO:0000256" key="1">
    <source>
        <dbReference type="ARBA" id="ARBA00006420"/>
    </source>
</evidence>
<dbReference type="SUPFAM" id="SSF110836">
    <property type="entry name" value="Hypothetical protein SAV1430"/>
    <property type="match status" value="1"/>
</dbReference>
<keyword evidence="3" id="KW-0812">Transmembrane</keyword>
<evidence type="ECO:0000313" key="6">
    <source>
        <dbReference type="Proteomes" id="UP001303373"/>
    </source>
</evidence>
<dbReference type="Proteomes" id="UP001303373">
    <property type="component" value="Chromosome 12"/>
</dbReference>
<organism evidence="5 6">
    <name type="scientific">Acrodontium crateriforme</name>
    <dbReference type="NCBI Taxonomy" id="150365"/>
    <lineage>
        <taxon>Eukaryota</taxon>
        <taxon>Fungi</taxon>
        <taxon>Dikarya</taxon>
        <taxon>Ascomycota</taxon>
        <taxon>Pezizomycotina</taxon>
        <taxon>Dothideomycetes</taxon>
        <taxon>Dothideomycetidae</taxon>
        <taxon>Mycosphaerellales</taxon>
        <taxon>Teratosphaeriaceae</taxon>
        <taxon>Acrodontium</taxon>
    </lineage>
</organism>
<dbReference type="AlphaFoldDB" id="A0AAQ3MB62"/>
<dbReference type="Gene3D" id="3.30.1370.70">
    <property type="entry name" value="Scaffold protein Nfu/NifU, N-terminal domain"/>
    <property type="match status" value="1"/>
</dbReference>
<evidence type="ECO:0000256" key="3">
    <source>
        <dbReference type="SAM" id="Phobius"/>
    </source>
</evidence>
<keyword evidence="6" id="KW-1185">Reference proteome</keyword>